<evidence type="ECO:0000256" key="3">
    <source>
        <dbReference type="ARBA" id="ARBA00022801"/>
    </source>
</evidence>
<evidence type="ECO:0000313" key="13">
    <source>
        <dbReference type="Proteomes" id="UP000318571"/>
    </source>
</evidence>
<dbReference type="EC" id="3.2.1.4" evidence="10"/>
<feature type="chain" id="PRO_5022251476" description="Endoglucanase" evidence="10">
    <location>
        <begin position="21"/>
        <end position="450"/>
    </location>
</feature>
<dbReference type="InterPro" id="IPR012341">
    <property type="entry name" value="6hp_glycosidase-like_sf"/>
</dbReference>
<evidence type="ECO:0000259" key="11">
    <source>
        <dbReference type="Pfam" id="PF00759"/>
    </source>
</evidence>
<evidence type="ECO:0000256" key="10">
    <source>
        <dbReference type="RuleBase" id="RU361166"/>
    </source>
</evidence>
<evidence type="ECO:0000256" key="7">
    <source>
        <dbReference type="ARBA" id="ARBA00023326"/>
    </source>
</evidence>
<dbReference type="PROSITE" id="PS00592">
    <property type="entry name" value="GH9_2"/>
    <property type="match status" value="1"/>
</dbReference>
<comment type="caution">
    <text evidence="12">The sequence shown here is derived from an EMBL/GenBank/DDBJ whole genome shotgun (WGS) entry which is preliminary data.</text>
</comment>
<evidence type="ECO:0000313" key="12">
    <source>
        <dbReference type="EMBL" id="TRY70005.1"/>
    </source>
</evidence>
<organism evidence="12 13">
    <name type="scientific">Tigriopus californicus</name>
    <name type="common">Marine copepod</name>
    <dbReference type="NCBI Taxonomy" id="6832"/>
    <lineage>
        <taxon>Eukaryota</taxon>
        <taxon>Metazoa</taxon>
        <taxon>Ecdysozoa</taxon>
        <taxon>Arthropoda</taxon>
        <taxon>Crustacea</taxon>
        <taxon>Multicrustacea</taxon>
        <taxon>Hexanauplia</taxon>
        <taxon>Copepoda</taxon>
        <taxon>Harpacticoida</taxon>
        <taxon>Harpacticidae</taxon>
        <taxon>Tigriopus</taxon>
    </lineage>
</organism>
<dbReference type="Gene3D" id="1.50.10.10">
    <property type="match status" value="1"/>
</dbReference>
<dbReference type="InterPro" id="IPR001701">
    <property type="entry name" value="Glyco_hydro_9"/>
</dbReference>
<dbReference type="AlphaFoldDB" id="A0A553NX42"/>
<dbReference type="Pfam" id="PF00759">
    <property type="entry name" value="Glyco_hydro_9"/>
    <property type="match status" value="1"/>
</dbReference>
<dbReference type="PROSITE" id="PS00698">
    <property type="entry name" value="GH9_3"/>
    <property type="match status" value="1"/>
</dbReference>
<keyword evidence="7 8" id="KW-0624">Polysaccharide degradation</keyword>
<accession>A0A553NX42</accession>
<proteinExistence type="inferred from homology"/>
<feature type="active site" evidence="9">
    <location>
        <position position="420"/>
    </location>
</feature>
<dbReference type="InterPro" id="IPR008928">
    <property type="entry name" value="6-hairpin_glycosidase_sf"/>
</dbReference>
<evidence type="ECO:0000256" key="4">
    <source>
        <dbReference type="ARBA" id="ARBA00023001"/>
    </source>
</evidence>
<evidence type="ECO:0000256" key="1">
    <source>
        <dbReference type="ARBA" id="ARBA00000966"/>
    </source>
</evidence>
<dbReference type="EMBL" id="VCGU01000009">
    <property type="protein sequence ID" value="TRY70005.1"/>
    <property type="molecule type" value="Genomic_DNA"/>
</dbReference>
<dbReference type="InterPro" id="IPR018221">
    <property type="entry name" value="Glyco_hydro_9_His_AS"/>
</dbReference>
<gene>
    <name evidence="12" type="ORF">TCAL_11885</name>
</gene>
<dbReference type="GO" id="GO:0030245">
    <property type="term" value="P:cellulose catabolic process"/>
    <property type="evidence" value="ECO:0007669"/>
    <property type="project" value="UniProtKB-KW"/>
</dbReference>
<protein>
    <recommendedName>
        <fullName evidence="10">Endoglucanase</fullName>
        <ecNumber evidence="10">3.2.1.4</ecNumber>
    </recommendedName>
</protein>
<evidence type="ECO:0000256" key="9">
    <source>
        <dbReference type="PROSITE-ProRule" id="PRU10060"/>
    </source>
</evidence>
<name>A0A553NX42_TIGCA</name>
<keyword evidence="10" id="KW-0732">Signal</keyword>
<evidence type="ECO:0000256" key="2">
    <source>
        <dbReference type="ARBA" id="ARBA00007072"/>
    </source>
</evidence>
<reference evidence="12 13" key="1">
    <citation type="journal article" date="2018" name="Nat. Ecol. Evol.">
        <title>Genomic signatures of mitonuclear coevolution across populations of Tigriopus californicus.</title>
        <authorList>
            <person name="Barreto F.S."/>
            <person name="Watson E.T."/>
            <person name="Lima T.G."/>
            <person name="Willett C.S."/>
            <person name="Edmands S."/>
            <person name="Li W."/>
            <person name="Burton R.S."/>
        </authorList>
    </citation>
    <scope>NUCLEOTIDE SEQUENCE [LARGE SCALE GENOMIC DNA]</scope>
    <source>
        <strain evidence="12 13">San Diego</strain>
    </source>
</reference>
<feature type="domain" description="Glycoside hydrolase family 9" evidence="11">
    <location>
        <begin position="24"/>
        <end position="439"/>
    </location>
</feature>
<dbReference type="Proteomes" id="UP000318571">
    <property type="component" value="Chromosome 9"/>
</dbReference>
<feature type="active site" evidence="9">
    <location>
        <position position="429"/>
    </location>
</feature>
<sequence>MLSFSQILLIVGVFATGSLAQYDYKEALGKSIMLYEAQRSGKLPDDNRIDWRDDSATGDEVVGGWYDAGDHVKFGFPLAYTVTILAWGGITFKNGYDSAGETDHLKNSLKWATDYLMKAHKSKFELIGQIGDGDADHAYWGRPEDMTMSRPSFSITADKPGSDLAGETAAALAASSIFFGLVGENSLKNECLNHAKDLFEFADTKRGKYSDSIPQASSFYNSWSGFNDELAWSAAWMYKATGDQLYLDKAESFYNQFGLDYLSESGIGWDDKLFGVQAMLYDITGKDLYKKRVNEFFDFVLKPERYSPKGLCFLSEWGSLRTSASQVHVFLQLAVTKGFRPSEVENFAKGQINYMLGDTGRSFMIGFGNNFPQKPHHRGSSCKDMPAPCSWDDFNNQGPNPQTLVGALVGGPDQNDNYNDARDDYVQNEVAIDYNSGIQSSLAAMIQLGL</sequence>
<evidence type="ECO:0000256" key="8">
    <source>
        <dbReference type="PROSITE-ProRule" id="PRU10059"/>
    </source>
</evidence>
<dbReference type="OMA" id="NWDSKTP"/>
<dbReference type="PANTHER" id="PTHR22298">
    <property type="entry name" value="ENDO-1,4-BETA-GLUCANASE"/>
    <property type="match status" value="1"/>
</dbReference>
<dbReference type="InterPro" id="IPR033126">
    <property type="entry name" value="Glyco_hydro_9_Asp/Glu_AS"/>
</dbReference>
<evidence type="ECO:0000256" key="5">
    <source>
        <dbReference type="ARBA" id="ARBA00023277"/>
    </source>
</evidence>
<dbReference type="OrthoDB" id="10257085at2759"/>
<feature type="signal peptide" evidence="10">
    <location>
        <begin position="1"/>
        <end position="20"/>
    </location>
</feature>
<comment type="catalytic activity">
    <reaction evidence="1 10">
        <text>Endohydrolysis of (1-&gt;4)-beta-D-glucosidic linkages in cellulose, lichenin and cereal beta-D-glucans.</text>
        <dbReference type="EC" id="3.2.1.4"/>
    </reaction>
</comment>
<dbReference type="SUPFAM" id="SSF48208">
    <property type="entry name" value="Six-hairpin glycosidases"/>
    <property type="match status" value="1"/>
</dbReference>
<keyword evidence="13" id="KW-1185">Reference proteome</keyword>
<keyword evidence="6 8" id="KW-0326">Glycosidase</keyword>
<dbReference type="GO" id="GO:0008810">
    <property type="term" value="F:cellulase activity"/>
    <property type="evidence" value="ECO:0007669"/>
    <property type="project" value="UniProtKB-EC"/>
</dbReference>
<keyword evidence="5 8" id="KW-0119">Carbohydrate metabolism</keyword>
<keyword evidence="3 8" id="KW-0378">Hydrolase</keyword>
<evidence type="ECO:0000256" key="6">
    <source>
        <dbReference type="ARBA" id="ARBA00023295"/>
    </source>
</evidence>
<dbReference type="STRING" id="6832.A0A553NX42"/>
<feature type="active site" evidence="8">
    <location>
        <position position="376"/>
    </location>
</feature>
<keyword evidence="4 10" id="KW-0136">Cellulose degradation</keyword>
<comment type="similarity">
    <text evidence="2 8 10">Belongs to the glycosyl hydrolase 9 (cellulase E) family.</text>
</comment>